<sequence length="189" mass="21932">MKVVRIGDWSAIHHQLLGKVLNKFSGSQIEMKWLEDNFSHLDNSSSAVERQQFARAFILRWNNDVSHVGILNKLKDIRLLLDQQSNAELGWMSYSDPRIPECIPTEFLINHNIWHIKVSLIVFVMVEMHESNRVMLNELHKIVLRGRTGEDCYKFMPSISIFGNIGMIFIPICEPIVQLDLATYSDYMT</sequence>
<proteinExistence type="predicted"/>
<comment type="caution">
    <text evidence="1">The sequence shown here is derived from an EMBL/GenBank/DDBJ whole genome shotgun (WGS) entry which is preliminary data.</text>
</comment>
<keyword evidence="2" id="KW-1185">Reference proteome</keyword>
<protein>
    <submittedName>
        <fullName evidence="1">Uncharacterized protein</fullName>
    </submittedName>
</protein>
<organism evidence="1 2">
    <name type="scientific">Gossypium trilobum</name>
    <dbReference type="NCBI Taxonomy" id="34281"/>
    <lineage>
        <taxon>Eukaryota</taxon>
        <taxon>Viridiplantae</taxon>
        <taxon>Streptophyta</taxon>
        <taxon>Embryophyta</taxon>
        <taxon>Tracheophyta</taxon>
        <taxon>Spermatophyta</taxon>
        <taxon>Magnoliopsida</taxon>
        <taxon>eudicotyledons</taxon>
        <taxon>Gunneridae</taxon>
        <taxon>Pentapetalae</taxon>
        <taxon>rosids</taxon>
        <taxon>malvids</taxon>
        <taxon>Malvales</taxon>
        <taxon>Malvaceae</taxon>
        <taxon>Malvoideae</taxon>
        <taxon>Gossypium</taxon>
    </lineage>
</organism>
<evidence type="ECO:0000313" key="1">
    <source>
        <dbReference type="EMBL" id="MBA0778148.1"/>
    </source>
</evidence>
<gene>
    <name evidence="1" type="ORF">Gotri_006049</name>
</gene>
<reference evidence="1 2" key="1">
    <citation type="journal article" date="2019" name="Genome Biol. Evol.">
        <title>Insights into the evolution of the New World diploid cottons (Gossypium, subgenus Houzingenia) based on genome sequencing.</title>
        <authorList>
            <person name="Grover C.E."/>
            <person name="Arick M.A. 2nd"/>
            <person name="Thrash A."/>
            <person name="Conover J.L."/>
            <person name="Sanders W.S."/>
            <person name="Peterson D.G."/>
            <person name="Frelichowski J.E."/>
            <person name="Scheffler J.A."/>
            <person name="Scheffler B.E."/>
            <person name="Wendel J.F."/>
        </authorList>
    </citation>
    <scope>NUCLEOTIDE SEQUENCE [LARGE SCALE GENOMIC DNA]</scope>
    <source>
        <strain evidence="1">8</strain>
        <tissue evidence="1">Leaf</tissue>
    </source>
</reference>
<dbReference type="EMBL" id="JABEZW010000010">
    <property type="protein sequence ID" value="MBA0778148.1"/>
    <property type="molecule type" value="Genomic_DNA"/>
</dbReference>
<name>A0A7J9EZ19_9ROSI</name>
<accession>A0A7J9EZ19</accession>
<evidence type="ECO:0000313" key="2">
    <source>
        <dbReference type="Proteomes" id="UP000593568"/>
    </source>
</evidence>
<dbReference type="Proteomes" id="UP000593568">
    <property type="component" value="Unassembled WGS sequence"/>
</dbReference>
<dbReference type="AlphaFoldDB" id="A0A7J9EZ19"/>